<dbReference type="InterPro" id="IPR000383">
    <property type="entry name" value="Xaa-Pro-like_dom"/>
</dbReference>
<dbReference type="Pfam" id="PF02129">
    <property type="entry name" value="Peptidase_S15"/>
    <property type="match status" value="1"/>
</dbReference>
<dbReference type="PANTHER" id="PTHR43265:SF1">
    <property type="entry name" value="ESTERASE ESTD"/>
    <property type="match status" value="1"/>
</dbReference>
<keyword evidence="1" id="KW-0812">Transmembrane</keyword>
<dbReference type="SUPFAM" id="SSF53474">
    <property type="entry name" value="alpha/beta-Hydrolases"/>
    <property type="match status" value="1"/>
</dbReference>
<dbReference type="InterPro" id="IPR053145">
    <property type="entry name" value="AB_hydrolase_Est10"/>
</dbReference>
<keyword evidence="1" id="KW-0472">Membrane</keyword>
<dbReference type="Gene3D" id="3.40.50.1820">
    <property type="entry name" value="alpha/beta hydrolase"/>
    <property type="match status" value="1"/>
</dbReference>
<evidence type="ECO:0000256" key="1">
    <source>
        <dbReference type="SAM" id="Phobius"/>
    </source>
</evidence>
<accession>A0A1M5Z2T6</accession>
<dbReference type="PANTHER" id="PTHR43265">
    <property type="entry name" value="ESTERASE ESTD"/>
    <property type="match status" value="1"/>
</dbReference>
<dbReference type="EMBL" id="FQXU01000007">
    <property type="protein sequence ID" value="SHI18560.1"/>
    <property type="molecule type" value="Genomic_DNA"/>
</dbReference>
<feature type="domain" description="Xaa-Pro dipeptidyl-peptidase-like" evidence="2">
    <location>
        <begin position="45"/>
        <end position="186"/>
    </location>
</feature>
<organism evidence="3 4">
    <name type="scientific">Clostridium intestinale DSM 6191</name>
    <dbReference type="NCBI Taxonomy" id="1121320"/>
    <lineage>
        <taxon>Bacteria</taxon>
        <taxon>Bacillati</taxon>
        <taxon>Bacillota</taxon>
        <taxon>Clostridia</taxon>
        <taxon>Eubacteriales</taxon>
        <taxon>Clostridiaceae</taxon>
        <taxon>Clostridium</taxon>
    </lineage>
</organism>
<evidence type="ECO:0000259" key="2">
    <source>
        <dbReference type="Pfam" id="PF02129"/>
    </source>
</evidence>
<keyword evidence="1" id="KW-1133">Transmembrane helix</keyword>
<dbReference type="RefSeq" id="WP_073019959.1">
    <property type="nucleotide sequence ID" value="NZ_FQXU01000007.1"/>
</dbReference>
<dbReference type="Proteomes" id="UP000184241">
    <property type="component" value="Unassembled WGS sequence"/>
</dbReference>
<reference evidence="3 4" key="1">
    <citation type="submission" date="2016-11" db="EMBL/GenBank/DDBJ databases">
        <authorList>
            <person name="Jaros S."/>
            <person name="Januszkiewicz K."/>
            <person name="Wedrychowicz H."/>
        </authorList>
    </citation>
    <scope>NUCLEOTIDE SEQUENCE [LARGE SCALE GENOMIC DNA]</scope>
    <source>
        <strain evidence="3 4">DSM 6191</strain>
    </source>
</reference>
<feature type="transmembrane region" description="Helical" evidence="1">
    <location>
        <begin position="5"/>
        <end position="24"/>
    </location>
</feature>
<protein>
    <recommendedName>
        <fullName evidence="2">Xaa-Pro dipeptidyl-peptidase-like domain-containing protein</fullName>
    </recommendedName>
</protein>
<evidence type="ECO:0000313" key="3">
    <source>
        <dbReference type="EMBL" id="SHI18560.1"/>
    </source>
</evidence>
<name>A0A1M5Z2T6_9CLOT</name>
<evidence type="ECO:0000313" key="4">
    <source>
        <dbReference type="Proteomes" id="UP000184241"/>
    </source>
</evidence>
<dbReference type="GO" id="GO:0052689">
    <property type="term" value="F:carboxylic ester hydrolase activity"/>
    <property type="evidence" value="ECO:0007669"/>
    <property type="project" value="TreeGrafter"/>
</dbReference>
<dbReference type="InterPro" id="IPR029058">
    <property type="entry name" value="AB_hydrolase_fold"/>
</dbReference>
<sequence length="337" mass="38563">MKKKVIRLIIGISILVLLCILIILHQNTYDMKVTTVDIQTSKGLLKGNLTLPKEDRDNVGLVVFIHGDGPADASYNDQYKPLWEKLAKQGYASLSWSKPGIGGSEGNWLSQTMDDRAKEANEVIKWAKTLPEIDKDRIGLWGASQAGWVIPKITQINKDIAFNIVVAPAINWIDQGRYNTLKELEKKGATKDEIKNKESEFKKEVELLKRDVSYKEYVMEVGTKEDVSEDRWSFIKKNYKSDSTEDIRSFYSHVKLFLGGKDINVDSTNTKEIYEKEVPSKLLNVTLIPTTDHFMLKESLVDSKIKTFFVGLFAPKELADKQYYKEIEEFLKDQEKK</sequence>
<proteinExistence type="predicted"/>
<gene>
    <name evidence="3" type="ORF">SAMN02745941_02515</name>
</gene>
<dbReference type="AlphaFoldDB" id="A0A1M5Z2T6"/>